<dbReference type="PANTHER" id="PTHR43081">
    <property type="entry name" value="ADENYLATE CYCLASE, TERMINAL-DIFFERENTIATION SPECIFIC-RELATED"/>
    <property type="match status" value="1"/>
</dbReference>
<dbReference type="CDD" id="cd07302">
    <property type="entry name" value="CHD"/>
    <property type="match status" value="1"/>
</dbReference>
<accession>A0ABY8DQ51</accession>
<dbReference type="InterPro" id="IPR029787">
    <property type="entry name" value="Nucleotide_cyclase"/>
</dbReference>
<dbReference type="Proteomes" id="UP001229355">
    <property type="component" value="Chromosome 2"/>
</dbReference>
<dbReference type="InterPro" id="IPR001054">
    <property type="entry name" value="A/G_cyclase"/>
</dbReference>
<organism evidence="4 5">
    <name type="scientific">Sinorhizobium garamanticum</name>
    <dbReference type="NCBI Taxonomy" id="680247"/>
    <lineage>
        <taxon>Bacteria</taxon>
        <taxon>Pseudomonadati</taxon>
        <taxon>Pseudomonadota</taxon>
        <taxon>Alphaproteobacteria</taxon>
        <taxon>Hyphomicrobiales</taxon>
        <taxon>Rhizobiaceae</taxon>
        <taxon>Sinorhizobium/Ensifer group</taxon>
        <taxon>Sinorhizobium</taxon>
    </lineage>
</organism>
<name>A0ABY8DQ51_9HYPH</name>
<evidence type="ECO:0000313" key="4">
    <source>
        <dbReference type="EMBL" id="WEX91063.1"/>
    </source>
</evidence>
<keyword evidence="2" id="KW-0472">Membrane</keyword>
<evidence type="ECO:0000313" key="5">
    <source>
        <dbReference type="Proteomes" id="UP001229355"/>
    </source>
</evidence>
<dbReference type="SUPFAM" id="SSF55073">
    <property type="entry name" value="Nucleotide cyclase"/>
    <property type="match status" value="1"/>
</dbReference>
<dbReference type="EMBL" id="CP120374">
    <property type="protein sequence ID" value="WEX91063.1"/>
    <property type="molecule type" value="Genomic_DNA"/>
</dbReference>
<dbReference type="InterPro" id="IPR050697">
    <property type="entry name" value="Adenylyl/Guanylyl_Cyclase_3/4"/>
</dbReference>
<dbReference type="RefSeq" id="WP_280663027.1">
    <property type="nucleotide sequence ID" value="NZ_CP120374.1"/>
</dbReference>
<dbReference type="PANTHER" id="PTHR43081:SF1">
    <property type="entry name" value="ADENYLATE CYCLASE, TERMINAL-DIFFERENTIATION SPECIFIC"/>
    <property type="match status" value="1"/>
</dbReference>
<dbReference type="Pfam" id="PF00211">
    <property type="entry name" value="Guanylate_cyc"/>
    <property type="match status" value="1"/>
</dbReference>
<feature type="region of interest" description="Disordered" evidence="1">
    <location>
        <begin position="411"/>
        <end position="430"/>
    </location>
</feature>
<sequence>MGALLAVPLDRSGLYVIAIVAFGLLNALSFGLARSSRYATVATWLFVVIDAAVLTYIFVTPSPFAVEGWTSQLNLRLPNFLYLGVFLVSMALSYSPALVVWSGAVTIVVWNIAYCWVATRPSSIAYGSDLLNGGVSDADIIALVLDPRSVSLINLSYQTMFLVLVTVILAISVWRSRRLVRRQVAAEAQRSALSRYFSPNIVRELSSVSSGFGEPSLQTAAILFADMVDFTKISEQLPPEDLVKLLKEFHARLATVAFAHGGTVDKYIGDEIMVHFGTPRPRPDDAARALSCAREMLEQIRLWNEQRVTTGESAIEVGIGVHYGEVIVGNIGDERRLEYTVLGDTVNVASRLERLTRKIGTSLAVSEDLLAAARAQSSNPASVVEGLQPDQVRWVRGRRRPIAVWYLPRTEQQARRKGTKRRQPPVPGKMEQVGRNTLVTATTIFDVAMRPPPP</sequence>
<feature type="transmembrane region" description="Helical" evidence="2">
    <location>
        <begin position="80"/>
        <end position="113"/>
    </location>
</feature>
<reference evidence="4 5" key="1">
    <citation type="submission" date="2023-03" db="EMBL/GenBank/DDBJ databases">
        <authorList>
            <person name="Kaur S."/>
            <person name="Espinosa-Saiz D."/>
            <person name="Velazquez E."/>
            <person name="Menendez E."/>
            <person name="diCenzo G.C."/>
        </authorList>
    </citation>
    <scope>NUCLEOTIDE SEQUENCE [LARGE SCALE GENOMIC DNA]</scope>
    <source>
        <strain evidence="4 5">LMG 24692</strain>
    </source>
</reference>
<proteinExistence type="predicted"/>
<evidence type="ECO:0000256" key="1">
    <source>
        <dbReference type="SAM" id="MobiDB-lite"/>
    </source>
</evidence>
<feature type="transmembrane region" description="Helical" evidence="2">
    <location>
        <begin position="38"/>
        <end position="59"/>
    </location>
</feature>
<gene>
    <name evidence="4" type="ORF">PZN02_004669</name>
</gene>
<feature type="transmembrane region" description="Helical" evidence="2">
    <location>
        <begin position="12"/>
        <end position="32"/>
    </location>
</feature>
<keyword evidence="2" id="KW-0812">Transmembrane</keyword>
<feature type="domain" description="Guanylate cyclase" evidence="3">
    <location>
        <begin position="221"/>
        <end position="353"/>
    </location>
</feature>
<dbReference type="Gene3D" id="3.30.70.1230">
    <property type="entry name" value="Nucleotide cyclase"/>
    <property type="match status" value="1"/>
</dbReference>
<keyword evidence="5" id="KW-1185">Reference proteome</keyword>
<evidence type="ECO:0000256" key="2">
    <source>
        <dbReference type="SAM" id="Phobius"/>
    </source>
</evidence>
<dbReference type="SMART" id="SM00044">
    <property type="entry name" value="CYCc"/>
    <property type="match status" value="1"/>
</dbReference>
<protein>
    <submittedName>
        <fullName evidence="4">Adenylate/guanylate cyclase domain-containing protein</fullName>
    </submittedName>
</protein>
<keyword evidence="2" id="KW-1133">Transmembrane helix</keyword>
<dbReference type="PROSITE" id="PS50125">
    <property type="entry name" value="GUANYLATE_CYCLASE_2"/>
    <property type="match status" value="1"/>
</dbReference>
<evidence type="ECO:0000259" key="3">
    <source>
        <dbReference type="PROSITE" id="PS50125"/>
    </source>
</evidence>
<feature type="transmembrane region" description="Helical" evidence="2">
    <location>
        <begin position="155"/>
        <end position="174"/>
    </location>
</feature>